<dbReference type="RefSeq" id="WP_189481417.1">
    <property type="nucleotide sequence ID" value="NZ_BMYR01000004.1"/>
</dbReference>
<evidence type="ECO:0000313" key="2">
    <source>
        <dbReference type="Proteomes" id="UP000634667"/>
    </source>
</evidence>
<dbReference type="Proteomes" id="UP000634667">
    <property type="component" value="Unassembled WGS sequence"/>
</dbReference>
<comment type="caution">
    <text evidence="1">The sequence shown here is derived from an EMBL/GenBank/DDBJ whole genome shotgun (WGS) entry which is preliminary data.</text>
</comment>
<protein>
    <submittedName>
        <fullName evidence="1">Uncharacterized protein</fullName>
    </submittedName>
</protein>
<sequence length="290" mass="34295">MDTHVEDVFITQFNLKRIIPENLPEYARHDIATLVCYCQIKNIFNTNELDQFLKLWVVLEDTSILVKYYSEISDKDKPEAYSSYHHDRDCLELHKWYLDYSINNRSHKKREEISAKVRHAFKDYSYKNNYSSEGVRFDFNENTVATIREEKILGTIPENLKNELDTISIKYPGALGHLFDLYPNSGIHSYKNCSITEIENEINRLISESEAFRSSNPFIEKKIANITYADIKKIKEMQDEEKQKWAIEFKEPLSRAITNYYWIKFNPELTVNKTILDSIGFKPCRRCIKT</sequence>
<organism evidence="1 2">
    <name type="scientific">Alishewanella tabrizica</name>
    <dbReference type="NCBI Taxonomy" id="671278"/>
    <lineage>
        <taxon>Bacteria</taxon>
        <taxon>Pseudomonadati</taxon>
        <taxon>Pseudomonadota</taxon>
        <taxon>Gammaproteobacteria</taxon>
        <taxon>Alteromonadales</taxon>
        <taxon>Alteromonadaceae</taxon>
        <taxon>Alishewanella</taxon>
    </lineage>
</organism>
<gene>
    <name evidence="1" type="ORF">GCM10008111_11510</name>
</gene>
<name>A0ABQ2WKY0_9ALTE</name>
<reference evidence="2" key="1">
    <citation type="journal article" date="2019" name="Int. J. Syst. Evol. Microbiol.">
        <title>The Global Catalogue of Microorganisms (GCM) 10K type strain sequencing project: providing services to taxonomists for standard genome sequencing and annotation.</title>
        <authorList>
            <consortium name="The Broad Institute Genomics Platform"/>
            <consortium name="The Broad Institute Genome Sequencing Center for Infectious Disease"/>
            <person name="Wu L."/>
            <person name="Ma J."/>
        </authorList>
    </citation>
    <scope>NUCLEOTIDE SEQUENCE [LARGE SCALE GENOMIC DNA]</scope>
    <source>
        <strain evidence="2">KCTC 23723</strain>
    </source>
</reference>
<accession>A0ABQ2WKY0</accession>
<dbReference type="EMBL" id="BMYR01000004">
    <property type="protein sequence ID" value="GGW57143.1"/>
    <property type="molecule type" value="Genomic_DNA"/>
</dbReference>
<proteinExistence type="predicted"/>
<keyword evidence="2" id="KW-1185">Reference proteome</keyword>
<evidence type="ECO:0000313" key="1">
    <source>
        <dbReference type="EMBL" id="GGW57143.1"/>
    </source>
</evidence>